<dbReference type="GO" id="GO:0006233">
    <property type="term" value="P:dTDP biosynthetic process"/>
    <property type="evidence" value="ECO:0007669"/>
    <property type="project" value="InterPro"/>
</dbReference>
<dbReference type="SUPFAM" id="SSF52540">
    <property type="entry name" value="P-loop containing nucleoside triphosphate hydrolases"/>
    <property type="match status" value="1"/>
</dbReference>
<dbReference type="EC" id="2.7.4.9" evidence="1"/>
<dbReference type="Proteomes" id="UP000179164">
    <property type="component" value="Unassembled WGS sequence"/>
</dbReference>
<sequence length="246" mass="28598">MSLKRKHRGVHVIVDGIDGSGKGTLILALEKWAKKHGLKIFNVVDYEKTHHTIPEFRQIKSFDVIVCAEPTHSLIGRAIREELVNKHRKDYTPEALAHAYALDRFVLYSRIHVPALRAGKYIFQERGVTSSIAYQPIHARGLTIKDIMDIDGNKFALQHRPDMLCILKINPSVALHRLHVRRKKDQAVFENRVFLSRVQKRFLSPWFRQLFEKRGSRVEVLDTRGSLADTTNRMIEMWERFIASKR</sequence>
<comment type="caution">
    <text evidence="1">Lacks conserved residue(s) required for the propagation of feature annotation.</text>
</comment>
<keyword evidence="1" id="KW-0418">Kinase</keyword>
<comment type="catalytic activity">
    <reaction evidence="1">
        <text>dTMP + ATP = dTDP + ADP</text>
        <dbReference type="Rhea" id="RHEA:13517"/>
        <dbReference type="ChEBI" id="CHEBI:30616"/>
        <dbReference type="ChEBI" id="CHEBI:58369"/>
        <dbReference type="ChEBI" id="CHEBI:63528"/>
        <dbReference type="ChEBI" id="CHEBI:456216"/>
        <dbReference type="EC" id="2.7.4.9"/>
    </reaction>
</comment>
<dbReference type="Gene3D" id="3.40.50.300">
    <property type="entry name" value="P-loop containing nucleotide triphosphate hydrolases"/>
    <property type="match status" value="1"/>
</dbReference>
<comment type="caution">
    <text evidence="3">The sequence shown here is derived from an EMBL/GenBank/DDBJ whole genome shotgun (WGS) entry which is preliminary data.</text>
</comment>
<organism evidence="3 4">
    <name type="scientific">Candidatus Kerfeldbacteria bacterium RIFCSPLOWO2_01_FULL_48_11</name>
    <dbReference type="NCBI Taxonomy" id="1798543"/>
    <lineage>
        <taxon>Bacteria</taxon>
        <taxon>Candidatus Kerfeldiibacteriota</taxon>
    </lineage>
</organism>
<comment type="function">
    <text evidence="1">Phosphorylation of dTMP to form dTDP in both de novo and salvage pathways of dTTP synthesis.</text>
</comment>
<dbReference type="HAMAP" id="MF_00165">
    <property type="entry name" value="Thymidylate_kinase"/>
    <property type="match status" value="1"/>
</dbReference>
<evidence type="ECO:0000256" key="1">
    <source>
        <dbReference type="HAMAP-Rule" id="MF_00165"/>
    </source>
</evidence>
<dbReference type="CDD" id="cd01672">
    <property type="entry name" value="TMPK"/>
    <property type="match status" value="1"/>
</dbReference>
<gene>
    <name evidence="1" type="primary">tmk</name>
    <name evidence="3" type="ORF">A2898_04935</name>
</gene>
<keyword evidence="1" id="KW-0067">ATP-binding</keyword>
<accession>A0A1G2B3U4</accession>
<dbReference type="GO" id="GO:0004798">
    <property type="term" value="F:dTMP kinase activity"/>
    <property type="evidence" value="ECO:0007669"/>
    <property type="project" value="UniProtKB-UniRule"/>
</dbReference>
<evidence type="ECO:0000313" key="4">
    <source>
        <dbReference type="Proteomes" id="UP000179164"/>
    </source>
</evidence>
<proteinExistence type="inferred from homology"/>
<reference evidence="3 4" key="1">
    <citation type="journal article" date="2016" name="Nat. Commun.">
        <title>Thousands of microbial genomes shed light on interconnected biogeochemical processes in an aquifer system.</title>
        <authorList>
            <person name="Anantharaman K."/>
            <person name="Brown C.T."/>
            <person name="Hug L.A."/>
            <person name="Sharon I."/>
            <person name="Castelle C.J."/>
            <person name="Probst A.J."/>
            <person name="Thomas B.C."/>
            <person name="Singh A."/>
            <person name="Wilkins M.J."/>
            <person name="Karaoz U."/>
            <person name="Brodie E.L."/>
            <person name="Williams K.H."/>
            <person name="Hubbard S.S."/>
            <person name="Banfield J.F."/>
        </authorList>
    </citation>
    <scope>NUCLEOTIDE SEQUENCE [LARGE SCALE GENOMIC DNA]</scope>
</reference>
<evidence type="ECO:0000259" key="2">
    <source>
        <dbReference type="Pfam" id="PF02223"/>
    </source>
</evidence>
<dbReference type="STRING" id="1798543.A2898_04935"/>
<dbReference type="InterPro" id="IPR018094">
    <property type="entry name" value="Thymidylate_kinase"/>
</dbReference>
<feature type="domain" description="Thymidylate kinase-like" evidence="2">
    <location>
        <begin position="64"/>
        <end position="204"/>
    </location>
</feature>
<dbReference type="EMBL" id="MHKE01000017">
    <property type="protein sequence ID" value="OGY82897.1"/>
    <property type="molecule type" value="Genomic_DNA"/>
</dbReference>
<dbReference type="InterPro" id="IPR039430">
    <property type="entry name" value="Thymidylate_kin-like_dom"/>
</dbReference>
<comment type="similarity">
    <text evidence="1">Belongs to the thymidylate kinase family.</text>
</comment>
<evidence type="ECO:0000313" key="3">
    <source>
        <dbReference type="EMBL" id="OGY82897.1"/>
    </source>
</evidence>
<keyword evidence="1" id="KW-0547">Nucleotide-binding</keyword>
<dbReference type="Pfam" id="PF02223">
    <property type="entry name" value="Thymidylate_kin"/>
    <property type="match status" value="1"/>
</dbReference>
<dbReference type="InterPro" id="IPR027417">
    <property type="entry name" value="P-loop_NTPase"/>
</dbReference>
<protein>
    <recommendedName>
        <fullName evidence="1">Thymidylate kinase</fullName>
        <ecNumber evidence="1">2.7.4.9</ecNumber>
    </recommendedName>
    <alternativeName>
        <fullName evidence="1">dTMP kinase</fullName>
    </alternativeName>
</protein>
<keyword evidence="1" id="KW-0808">Transferase</keyword>
<dbReference type="GO" id="GO:0006235">
    <property type="term" value="P:dTTP biosynthetic process"/>
    <property type="evidence" value="ECO:0007669"/>
    <property type="project" value="UniProtKB-UniRule"/>
</dbReference>
<keyword evidence="1" id="KW-0545">Nucleotide biosynthesis</keyword>
<dbReference type="GO" id="GO:0005524">
    <property type="term" value="F:ATP binding"/>
    <property type="evidence" value="ECO:0007669"/>
    <property type="project" value="UniProtKB-UniRule"/>
</dbReference>
<name>A0A1G2B3U4_9BACT</name>
<dbReference type="AlphaFoldDB" id="A0A1G2B3U4"/>